<comment type="caution">
    <text evidence="1">The sequence shown here is derived from an EMBL/GenBank/DDBJ whole genome shotgun (WGS) entry which is preliminary data.</text>
</comment>
<dbReference type="Gene3D" id="2.40.10.10">
    <property type="entry name" value="Trypsin-like serine proteases"/>
    <property type="match status" value="1"/>
</dbReference>
<evidence type="ECO:0008006" key="3">
    <source>
        <dbReference type="Google" id="ProtNLM"/>
    </source>
</evidence>
<dbReference type="Proteomes" id="UP000439903">
    <property type="component" value="Unassembled WGS sequence"/>
</dbReference>
<dbReference type="OrthoDB" id="2345133at2759"/>
<gene>
    <name evidence="1" type="ORF">F8M41_002075</name>
</gene>
<protein>
    <recommendedName>
        <fullName evidence="3">Serine protease</fullName>
    </recommendedName>
</protein>
<dbReference type="AlphaFoldDB" id="A0A8H3XEV7"/>
<evidence type="ECO:0000313" key="1">
    <source>
        <dbReference type="EMBL" id="KAF0451027.1"/>
    </source>
</evidence>
<name>A0A8H3XEV7_GIGMA</name>
<evidence type="ECO:0000313" key="2">
    <source>
        <dbReference type="Proteomes" id="UP000439903"/>
    </source>
</evidence>
<proteinExistence type="predicted"/>
<dbReference type="EMBL" id="WTPW01001175">
    <property type="protein sequence ID" value="KAF0451027.1"/>
    <property type="molecule type" value="Genomic_DNA"/>
</dbReference>
<keyword evidence="2" id="KW-1185">Reference proteome</keyword>
<sequence>MSYFVNVAWDEFNICYSIYAEKYHPLAKLWNVDDAEVPELLEDERNLISIDEILRPILEQDDFISSFGGTYINIFENYIAVNTVNSSKVDDLLSLPQINPHKDFLYFIKANNSMSQIQYNFNEISLLANKLVPKLLFIYTDMEINNNVLLIFNQKNPSVLALSRRDVASRDLKVKVLGGDGLLNMNSGPLCSVGFWAKSIDREVFSVVTAGHCYKSGEWSYYPWGSTNLSGILIGPMIFSMNDHYDFGIISLEYENVVPTFSIRNDDATRYKELNITDFDSNFGDSGGSAFSFSSPQSLYSVVVNGIFSVIGAAIQPIDKIFKELDKHDRYYKLYLGK</sequence>
<reference evidence="1 2" key="1">
    <citation type="journal article" date="2019" name="Environ. Microbiol.">
        <title>At the nexus of three kingdoms: the genome of the mycorrhizal fungus Gigaspora margarita provides insights into plant, endobacterial and fungal interactions.</title>
        <authorList>
            <person name="Venice F."/>
            <person name="Ghignone S."/>
            <person name="Salvioli di Fossalunga A."/>
            <person name="Amselem J."/>
            <person name="Novero M."/>
            <person name="Xianan X."/>
            <person name="Sedzielewska Toro K."/>
            <person name="Morin E."/>
            <person name="Lipzen A."/>
            <person name="Grigoriev I.V."/>
            <person name="Henrissat B."/>
            <person name="Martin F.M."/>
            <person name="Bonfante P."/>
        </authorList>
    </citation>
    <scope>NUCLEOTIDE SEQUENCE [LARGE SCALE GENOMIC DNA]</scope>
    <source>
        <strain evidence="1 2">BEG34</strain>
    </source>
</reference>
<dbReference type="SUPFAM" id="SSF50494">
    <property type="entry name" value="Trypsin-like serine proteases"/>
    <property type="match status" value="1"/>
</dbReference>
<dbReference type="InterPro" id="IPR043504">
    <property type="entry name" value="Peptidase_S1_PA_chymotrypsin"/>
</dbReference>
<organism evidence="1 2">
    <name type="scientific">Gigaspora margarita</name>
    <dbReference type="NCBI Taxonomy" id="4874"/>
    <lineage>
        <taxon>Eukaryota</taxon>
        <taxon>Fungi</taxon>
        <taxon>Fungi incertae sedis</taxon>
        <taxon>Mucoromycota</taxon>
        <taxon>Glomeromycotina</taxon>
        <taxon>Glomeromycetes</taxon>
        <taxon>Diversisporales</taxon>
        <taxon>Gigasporaceae</taxon>
        <taxon>Gigaspora</taxon>
    </lineage>
</organism>
<accession>A0A8H3XEV7</accession>
<dbReference type="InterPro" id="IPR009003">
    <property type="entry name" value="Peptidase_S1_PA"/>
</dbReference>